<dbReference type="Gene3D" id="1.20.1300.10">
    <property type="entry name" value="Fumarate reductase/succinate dehydrogenase, transmembrane subunit"/>
    <property type="match status" value="1"/>
</dbReference>
<evidence type="ECO:0000313" key="6">
    <source>
        <dbReference type="EMBL" id="GAG11526.1"/>
    </source>
</evidence>
<feature type="transmembrane region" description="Helical" evidence="5">
    <location>
        <begin position="48"/>
        <end position="70"/>
    </location>
</feature>
<accession>X0WFQ0</accession>
<proteinExistence type="predicted"/>
<dbReference type="NCBIfam" id="NF003977">
    <property type="entry name" value="PRK05470.1-1"/>
    <property type="match status" value="1"/>
</dbReference>
<keyword evidence="2 5" id="KW-0812">Transmembrane</keyword>
<organism evidence="6">
    <name type="scientific">marine sediment metagenome</name>
    <dbReference type="NCBI Taxonomy" id="412755"/>
    <lineage>
        <taxon>unclassified sequences</taxon>
        <taxon>metagenomes</taxon>
        <taxon>ecological metagenomes</taxon>
    </lineage>
</organism>
<dbReference type="Pfam" id="PF02313">
    <property type="entry name" value="Fumarate_red_D"/>
    <property type="match status" value="1"/>
</dbReference>
<comment type="caution">
    <text evidence="6">The sequence shown here is derived from an EMBL/GenBank/DDBJ whole genome shotgun (WGS) entry which is preliminary data.</text>
</comment>
<feature type="transmembrane region" description="Helical" evidence="5">
    <location>
        <begin position="90"/>
        <end position="112"/>
    </location>
</feature>
<dbReference type="EMBL" id="BARS01028703">
    <property type="protein sequence ID" value="GAG11526.1"/>
    <property type="molecule type" value="Genomic_DNA"/>
</dbReference>
<protein>
    <recommendedName>
        <fullName evidence="7">Fumarate reductase subunit D</fullName>
    </recommendedName>
</protein>
<dbReference type="GO" id="GO:0006106">
    <property type="term" value="P:fumarate metabolic process"/>
    <property type="evidence" value="ECO:0007669"/>
    <property type="project" value="InterPro"/>
</dbReference>
<evidence type="ECO:0000256" key="4">
    <source>
        <dbReference type="ARBA" id="ARBA00023136"/>
    </source>
</evidence>
<keyword evidence="4 5" id="KW-0472">Membrane</keyword>
<name>X0WFQ0_9ZZZZ</name>
<dbReference type="InterPro" id="IPR034804">
    <property type="entry name" value="SQR/QFR_C/D"/>
</dbReference>
<evidence type="ECO:0000256" key="3">
    <source>
        <dbReference type="ARBA" id="ARBA00022989"/>
    </source>
</evidence>
<evidence type="ECO:0000256" key="5">
    <source>
        <dbReference type="SAM" id="Phobius"/>
    </source>
</evidence>
<dbReference type="GO" id="GO:0016020">
    <property type="term" value="C:membrane"/>
    <property type="evidence" value="ECO:0007669"/>
    <property type="project" value="InterPro"/>
</dbReference>
<keyword evidence="3 5" id="KW-1133">Transmembrane helix</keyword>
<evidence type="ECO:0000256" key="2">
    <source>
        <dbReference type="ARBA" id="ARBA00022692"/>
    </source>
</evidence>
<feature type="transmembrane region" description="Helical" evidence="5">
    <location>
        <begin position="7"/>
        <end position="36"/>
    </location>
</feature>
<keyword evidence="1" id="KW-1003">Cell membrane</keyword>
<evidence type="ECO:0008006" key="7">
    <source>
        <dbReference type="Google" id="ProtNLM"/>
    </source>
</evidence>
<dbReference type="SUPFAM" id="SSF81343">
    <property type="entry name" value="Fumarate reductase respiratory complex transmembrane subunits"/>
    <property type="match status" value="1"/>
</dbReference>
<sequence length="113" mass="12295">MAIAKKAVVWGLFAAGGTLSSFVFPALIALFLLVALGFTPDGLQYEQIHAFAASLLGKACLFVVLFLSLWHAAHRLRVVFHDFGVRKDKLVANAVYLVATAGTVMTAFYLYMI</sequence>
<evidence type="ECO:0000256" key="1">
    <source>
        <dbReference type="ARBA" id="ARBA00022475"/>
    </source>
</evidence>
<dbReference type="InterPro" id="IPR003418">
    <property type="entry name" value="Fumarate_red_D"/>
</dbReference>
<reference evidence="6" key="1">
    <citation type="journal article" date="2014" name="Front. Microbiol.">
        <title>High frequency of phylogenetically diverse reductive dehalogenase-homologous genes in deep subseafloor sedimentary metagenomes.</title>
        <authorList>
            <person name="Kawai M."/>
            <person name="Futagami T."/>
            <person name="Toyoda A."/>
            <person name="Takaki Y."/>
            <person name="Nishi S."/>
            <person name="Hori S."/>
            <person name="Arai W."/>
            <person name="Tsubouchi T."/>
            <person name="Morono Y."/>
            <person name="Uchiyama I."/>
            <person name="Ito T."/>
            <person name="Fujiyama A."/>
            <person name="Inagaki F."/>
            <person name="Takami H."/>
        </authorList>
    </citation>
    <scope>NUCLEOTIDE SEQUENCE</scope>
    <source>
        <strain evidence="6">Expedition CK06-06</strain>
    </source>
</reference>
<dbReference type="AlphaFoldDB" id="X0WFQ0"/>
<gene>
    <name evidence="6" type="ORF">S01H1_44963</name>
</gene>